<dbReference type="AlphaFoldDB" id="A0A3P3ZR18"/>
<sequence>MLLEEESANPFQQVHLSPGDGMGVLSEMSPEDDQHWRLKYPWQSIETWFILLQCCRLTR</sequence>
<gene>
    <name evidence="2" type="ORF">CARN8_6370001</name>
</gene>
<proteinExistence type="predicted"/>
<evidence type="ECO:0000256" key="1">
    <source>
        <dbReference type="SAM" id="MobiDB-lite"/>
    </source>
</evidence>
<feature type="region of interest" description="Disordered" evidence="1">
    <location>
        <begin position="1"/>
        <end position="28"/>
    </location>
</feature>
<name>A0A3P3ZR18_9ZZZZ</name>
<reference evidence="2" key="1">
    <citation type="submission" date="2018-10" db="EMBL/GenBank/DDBJ databases">
        <authorList>
            <person name="Plewniak F."/>
        </authorList>
    </citation>
    <scope>NUCLEOTIDE SEQUENCE</scope>
</reference>
<accession>A0A3P3ZR18</accession>
<dbReference type="EMBL" id="UOYP01000598">
    <property type="protein sequence ID" value="VAY89376.1"/>
    <property type="molecule type" value="Genomic_DNA"/>
</dbReference>
<organism evidence="2">
    <name type="scientific">mine drainage metagenome</name>
    <dbReference type="NCBI Taxonomy" id="410659"/>
    <lineage>
        <taxon>unclassified sequences</taxon>
        <taxon>metagenomes</taxon>
        <taxon>ecological metagenomes</taxon>
    </lineage>
</organism>
<evidence type="ECO:0000313" key="2">
    <source>
        <dbReference type="EMBL" id="VAY89376.1"/>
    </source>
</evidence>
<protein>
    <submittedName>
        <fullName evidence="2">Uncharacterized protein</fullName>
    </submittedName>
</protein>